<accession>A0A976RS22</accession>
<dbReference type="InterPro" id="IPR058660">
    <property type="entry name" value="WHD_DnaB"/>
</dbReference>
<name>A0A976RS22_9LACO</name>
<feature type="region of interest" description="Disordered" evidence="1">
    <location>
        <begin position="281"/>
        <end position="301"/>
    </location>
</feature>
<feature type="compositionally biased region" description="Basic and acidic residues" evidence="1">
    <location>
        <begin position="427"/>
        <end position="441"/>
    </location>
</feature>
<reference evidence="3" key="1">
    <citation type="journal article" date="2022" name="Int. J. Syst. Evol. Microbiol.">
        <title>Apilactobacillus apisilvae sp. nov., Nicolia spurrieriana gen. nov. sp. nov., Bombilactobacillus folatiphilus sp. nov. and Bombilactobacillus thymidiniphilus sp. nov., four new lactic acid bacterial isolates from stingless bees Tetragonula carbonaria and Austroplebeia australis.</title>
        <authorList>
            <person name="Oliphant S.A."/>
            <person name="Watson-Haigh N.S."/>
            <person name="Sumby K.M."/>
            <person name="Gardner J."/>
            <person name="Groom S."/>
            <person name="Jiranek V."/>
        </authorList>
    </citation>
    <scope>NUCLEOTIDE SEQUENCE</scope>
    <source>
        <strain evidence="3">SGEP1_A5</strain>
    </source>
</reference>
<dbReference type="AlphaFoldDB" id="A0A976RS22"/>
<dbReference type="Pfam" id="PF25888">
    <property type="entry name" value="WHD_DnaB"/>
    <property type="match status" value="1"/>
</dbReference>
<organism evidence="3 4">
    <name type="scientific">Nicoliella spurrieriana</name>
    <dbReference type="NCBI Taxonomy" id="2925830"/>
    <lineage>
        <taxon>Bacteria</taxon>
        <taxon>Bacillati</taxon>
        <taxon>Bacillota</taxon>
        <taxon>Bacilli</taxon>
        <taxon>Lactobacillales</taxon>
        <taxon>Lactobacillaceae</taxon>
        <taxon>Nicoliella</taxon>
    </lineage>
</organism>
<dbReference type="EMBL" id="CP093361">
    <property type="protein sequence ID" value="UQS86710.1"/>
    <property type="molecule type" value="Genomic_DNA"/>
</dbReference>
<evidence type="ECO:0000313" key="3">
    <source>
        <dbReference type="EMBL" id="UQS86710.1"/>
    </source>
</evidence>
<dbReference type="KEGG" id="lbe:MOO44_07440"/>
<dbReference type="Proteomes" id="UP000831181">
    <property type="component" value="Chromosome"/>
</dbReference>
<feature type="domain" description="Replicative helicase loading/DNA remodeling protein DnaB N-terminal winged helix" evidence="2">
    <location>
        <begin position="10"/>
        <end position="258"/>
    </location>
</feature>
<evidence type="ECO:0000313" key="4">
    <source>
        <dbReference type="Proteomes" id="UP000831181"/>
    </source>
</evidence>
<sequence length="462" mass="53428">MSNQLAQNDPQTGFIVVKNERLSDLASEAIDLLYQPVIGSVATALIRLLWRYSDERREEYQQRSHSDVFAFLQIDFRRFKECRIKLEGAGLLRTFVQQTDSSPVIIYQLVPPLTDRQFFNDDLLSLALLENIGESMYQRLANRLLIKPFQAGSAEEITQNFLDSFQIDADQITDQPQTIGNLKRDYALQTPVNDAHAKDDFQVDAKDFDFNLVLDCLAKSYVHIDQVKKYYQLIVNEHRMYGIDEVSIAKLIVRATNVRNNVFDPTKLKILVSRMYEAPVQTPAPDSNQTPAADAQPKSGEFNAQERSLIKGAEYYPPATFLAKLKHAHNGFPTGSENHLIEEMLDRHVMTDGALNMLIYHVLIDRDNPQIPKQLFNYVANDWIQNYHVRSAVDAMRAIKEYNQKQSAGDAKPKRSYYRNQQPVNHFEPDWMKKDYQPKDEEITDEEQRKMEQLLKDFNNNK</sequence>
<dbReference type="RefSeq" id="WP_260116511.1">
    <property type="nucleotide sequence ID" value="NZ_CP093361.1"/>
</dbReference>
<gene>
    <name evidence="3" type="ORF">MOO44_07440</name>
</gene>
<protein>
    <recommendedName>
        <fullName evidence="2">Replicative helicase loading/DNA remodeling protein DnaB N-terminal winged helix domain-containing protein</fullName>
    </recommendedName>
</protein>
<evidence type="ECO:0000259" key="2">
    <source>
        <dbReference type="Pfam" id="PF25888"/>
    </source>
</evidence>
<proteinExistence type="predicted"/>
<feature type="region of interest" description="Disordered" evidence="1">
    <location>
        <begin position="404"/>
        <end position="441"/>
    </location>
</feature>
<keyword evidence="4" id="KW-1185">Reference proteome</keyword>
<evidence type="ECO:0000256" key="1">
    <source>
        <dbReference type="SAM" id="MobiDB-lite"/>
    </source>
</evidence>